<dbReference type="Gene3D" id="1.10.260.80">
    <property type="match status" value="1"/>
</dbReference>
<dbReference type="InterPro" id="IPR036412">
    <property type="entry name" value="HAD-like_sf"/>
</dbReference>
<dbReference type="Pfam" id="PF00702">
    <property type="entry name" value="Hydrolase"/>
    <property type="match status" value="1"/>
</dbReference>
<dbReference type="PANTHER" id="PTHR43885">
    <property type="entry name" value="HALOACID DEHALOGENASE-LIKE HYDROLASE"/>
    <property type="match status" value="1"/>
</dbReference>
<name>A0A0C9RIG2_9CONI</name>
<organism evidence="1">
    <name type="scientific">Wollemia nobilis</name>
    <dbReference type="NCBI Taxonomy" id="56998"/>
    <lineage>
        <taxon>Eukaryota</taxon>
        <taxon>Viridiplantae</taxon>
        <taxon>Streptophyta</taxon>
        <taxon>Embryophyta</taxon>
        <taxon>Tracheophyta</taxon>
        <taxon>Spermatophyta</taxon>
        <taxon>Pinopsida</taxon>
        <taxon>Pinidae</taxon>
        <taxon>Conifers II</taxon>
        <taxon>Araucariales</taxon>
        <taxon>Araucariaceae</taxon>
        <taxon>Wollemia</taxon>
    </lineage>
</organism>
<reference evidence="1" key="1">
    <citation type="submission" date="2015-02" db="EMBL/GenBank/DDBJ databases">
        <title>A transcriptome of Wollemia nobilis - a relic of Gondwana.</title>
        <authorList>
            <person name="Chia J.Y."/>
            <person name="Leong Y.S."/>
            <person name="Abdul Karim S."/>
            <person name="Wan Azmi N."/>
            <person name="Hercus R."/>
            <person name="Croft L."/>
        </authorList>
    </citation>
    <scope>NUCLEOTIDE SEQUENCE</scope>
    <source>
        <strain evidence="1">MaeBrown</strain>
        <tissue evidence="1">Leaf</tissue>
    </source>
</reference>
<dbReference type="InterPro" id="IPR023214">
    <property type="entry name" value="HAD_sf"/>
</dbReference>
<proteinExistence type="predicted"/>
<dbReference type="SFLD" id="SFLDS00003">
    <property type="entry name" value="Haloacid_Dehalogenase"/>
    <property type="match status" value="1"/>
</dbReference>
<dbReference type="Gene3D" id="3.40.50.1000">
    <property type="entry name" value="HAD superfamily/HAD-like"/>
    <property type="match status" value="1"/>
</dbReference>
<dbReference type="SFLD" id="SFLDG01129">
    <property type="entry name" value="C1.5:_HAD__Beta-PGM__Phosphata"/>
    <property type="match status" value="1"/>
</dbReference>
<sequence>MQVIQAQCATRRLLFWKSPMVTGLNWKSGQLICTSSSSMEDVNMGVNASNGNTKPKLRGVVFDMDGTLTVPVLDFALMKRLVLGDDHPDIKSGNTAGIDILHEIEQMSPDRQLKAYSIITDMERQAHQRLQIMPGAMELCELLDSRQIRRGLITRNIKASVDLFHLRFGMKEFSPALSREFHPYKPNPAPLLNICTTWAVLPSEVMMVGDSLKDDVVCGKRAGTITCLLDESGKYSNTDASVNEHPDFKVNSLFELSTLLQNEFELAP</sequence>
<protein>
    <submittedName>
        <fullName evidence="1">TSA: Wollemia nobilis Ref_Wollemi_Transcript_16544_997 transcribed RNA sequence</fullName>
    </submittedName>
</protein>
<dbReference type="InterPro" id="IPR006439">
    <property type="entry name" value="HAD-SF_hydro_IA"/>
</dbReference>
<dbReference type="EMBL" id="GCHU01016449">
    <property type="protein sequence ID" value="JAG86281.1"/>
    <property type="molecule type" value="Transcribed_RNA"/>
</dbReference>
<dbReference type="SUPFAM" id="SSF56784">
    <property type="entry name" value="HAD-like"/>
    <property type="match status" value="1"/>
</dbReference>
<dbReference type="PANTHER" id="PTHR43885:SF1">
    <property type="entry name" value="SUPERFAMILY HYDROLASE, PUTATIVE (AFU_ORTHOLOGUE AFUA_4G13290)-RELATED"/>
    <property type="match status" value="1"/>
</dbReference>
<accession>A0A0C9RIG2</accession>
<dbReference type="NCBIfam" id="TIGR01549">
    <property type="entry name" value="HAD-SF-IA-v1"/>
    <property type="match status" value="1"/>
</dbReference>
<dbReference type="AlphaFoldDB" id="A0A0C9RIG2"/>
<dbReference type="CDD" id="cd01427">
    <property type="entry name" value="HAD_like"/>
    <property type="match status" value="1"/>
</dbReference>
<evidence type="ECO:0000313" key="1">
    <source>
        <dbReference type="EMBL" id="JAG86281.1"/>
    </source>
</evidence>